<evidence type="ECO:0000313" key="2">
    <source>
        <dbReference type="EMBL" id="QYC55030.1"/>
    </source>
</evidence>
<proteinExistence type="predicted"/>
<name>A0AAE8BEK0_9CAUD</name>
<keyword evidence="3" id="KW-1185">Reference proteome</keyword>
<feature type="domain" description="dATP/dGTP diphosphohydrolase N-terminal" evidence="1">
    <location>
        <begin position="9"/>
        <end position="110"/>
    </location>
</feature>
<dbReference type="InterPro" id="IPR044038">
    <property type="entry name" value="dATP/dGTP_diPOhydrolase_N"/>
</dbReference>
<reference evidence="2 3" key="1">
    <citation type="submission" date="2021-05" db="EMBL/GenBank/DDBJ databases">
        <authorList>
            <person name="Bahhur A.K."/>
            <person name="Miller A.J."/>
            <person name="Huric L."/>
            <person name="Elbassoussy M.K."/>
            <person name="Eldaour D.S."/>
            <person name="Arthur J."/>
            <person name="Patel M."/>
            <person name="Mukka N.U."/>
            <person name="Nero K.M."/>
            <person name="Deypalubos J.C."/>
            <person name="Birkhold A.P."/>
            <person name="Zuber N.K.T."/>
            <person name="Madison C.L."/>
            <person name="Breitenberger C.A."/>
            <person name="Daniels C.J."/>
            <person name="Ball S.L."/>
            <person name="Garlena R.A."/>
            <person name="Russell D.A."/>
            <person name="Jacobs-Sera D."/>
            <person name="Hatfull G.F."/>
        </authorList>
    </citation>
    <scope>NUCLEOTIDE SEQUENCE [LARGE SCALE GENOMIC DNA]</scope>
</reference>
<dbReference type="RefSeq" id="YP_010750225.1">
    <property type="nucleotide sequence ID" value="NC_073331.1"/>
</dbReference>
<dbReference type="KEGG" id="vg:79993575"/>
<dbReference type="Pfam" id="PF18909">
    <property type="entry name" value="dGTP_diPhyd_N"/>
    <property type="match status" value="1"/>
</dbReference>
<dbReference type="Proteomes" id="UP000826928">
    <property type="component" value="Segment"/>
</dbReference>
<gene>
    <name evidence="2" type="primary">42</name>
    <name evidence="2" type="ORF">SEA_CASTORTRAY_42</name>
</gene>
<sequence length="152" mass="17443">MTEVRSVSSTGGAKGVKPERFSLIPTRALAWVARMYGRGAEKYHETPDRPNWRKGYEWSKSYDALMRHATQFWGGEDFDEETQMPHMAAVAFHALTILTFMDEHPEFDDRFKGHPILDPAKREEQIAALRRQLSPESQLDIDFNVVALKPHG</sequence>
<evidence type="ECO:0000259" key="1">
    <source>
        <dbReference type="Pfam" id="PF18909"/>
    </source>
</evidence>
<protein>
    <recommendedName>
        <fullName evidence="1">dATP/dGTP diphosphohydrolase N-terminal domain-containing protein</fullName>
    </recommendedName>
</protein>
<organism evidence="2 3">
    <name type="scientific">Arthrobacter phage CastorTray</name>
    <dbReference type="NCBI Taxonomy" id="2859632"/>
    <lineage>
        <taxon>Viruses</taxon>
        <taxon>Duplodnaviria</taxon>
        <taxon>Heunggongvirae</taxon>
        <taxon>Uroviricota</taxon>
        <taxon>Caudoviricetes</taxon>
        <taxon>Gordonvirus</taxon>
        <taxon>Gordonvirus castortray</taxon>
    </lineage>
</organism>
<accession>A0AAE8BEK0</accession>
<dbReference type="EMBL" id="MZ274309">
    <property type="protein sequence ID" value="QYC55030.1"/>
    <property type="molecule type" value="Genomic_DNA"/>
</dbReference>
<dbReference type="GeneID" id="79993575"/>
<evidence type="ECO:0000313" key="3">
    <source>
        <dbReference type="Proteomes" id="UP000826928"/>
    </source>
</evidence>